<dbReference type="Proteomes" id="UP000727407">
    <property type="component" value="Unassembled WGS sequence"/>
</dbReference>
<dbReference type="EMBL" id="QNUK01000150">
    <property type="protein sequence ID" value="KAF5899961.1"/>
    <property type="molecule type" value="Genomic_DNA"/>
</dbReference>
<evidence type="ECO:0000313" key="4">
    <source>
        <dbReference type="Proteomes" id="UP000727407"/>
    </source>
</evidence>
<comment type="caution">
    <text evidence="3">The sequence shown here is derived from an EMBL/GenBank/DDBJ whole genome shotgun (WGS) entry which is preliminary data.</text>
</comment>
<sequence length="132" mass="14682">MRAAVPVLLLVALAGCQHVFSASLDVAVSEEASDERVEISDLQNSEERMARDNCFGKAVRDQPEEKFNPTTSSVSEEMTHELETQSAKGEQPEDELTDARAELRAQAFNLGEEEEKSDETEELFDIEVLKHA</sequence>
<feature type="signal peptide" evidence="2">
    <location>
        <begin position="1"/>
        <end position="21"/>
    </location>
</feature>
<dbReference type="PROSITE" id="PS51257">
    <property type="entry name" value="PROKAR_LIPOPROTEIN"/>
    <property type="match status" value="1"/>
</dbReference>
<evidence type="ECO:0000313" key="3">
    <source>
        <dbReference type="EMBL" id="KAF5899961.1"/>
    </source>
</evidence>
<name>A0A8J4U6V3_CLAMG</name>
<gene>
    <name evidence="3" type="primary">pcyox1</name>
    <name evidence="3" type="ORF">DAT39_010350</name>
</gene>
<dbReference type="AlphaFoldDB" id="A0A8J4U6V3"/>
<feature type="region of interest" description="Disordered" evidence="1">
    <location>
        <begin position="57"/>
        <end position="97"/>
    </location>
</feature>
<organism evidence="3 4">
    <name type="scientific">Clarias magur</name>
    <name type="common">Asian catfish</name>
    <name type="synonym">Macropteronotus magur</name>
    <dbReference type="NCBI Taxonomy" id="1594786"/>
    <lineage>
        <taxon>Eukaryota</taxon>
        <taxon>Metazoa</taxon>
        <taxon>Chordata</taxon>
        <taxon>Craniata</taxon>
        <taxon>Vertebrata</taxon>
        <taxon>Euteleostomi</taxon>
        <taxon>Actinopterygii</taxon>
        <taxon>Neopterygii</taxon>
        <taxon>Teleostei</taxon>
        <taxon>Ostariophysi</taxon>
        <taxon>Siluriformes</taxon>
        <taxon>Clariidae</taxon>
        <taxon>Clarias</taxon>
    </lineage>
</organism>
<feature type="region of interest" description="Disordered" evidence="1">
    <location>
        <begin position="109"/>
        <end position="132"/>
    </location>
</feature>
<protein>
    <submittedName>
        <fullName evidence="3">Prenylcysteine oxidase 1 isoform X2</fullName>
    </submittedName>
</protein>
<feature type="compositionally biased region" description="Basic and acidic residues" evidence="1">
    <location>
        <begin position="58"/>
        <end position="67"/>
    </location>
</feature>
<reference evidence="3" key="1">
    <citation type="submission" date="2020-07" db="EMBL/GenBank/DDBJ databases">
        <title>Clarias magur genome sequencing, assembly and annotation.</title>
        <authorList>
            <person name="Kushwaha B."/>
            <person name="Kumar R."/>
            <person name="Das P."/>
            <person name="Joshi C.G."/>
            <person name="Kumar D."/>
            <person name="Nagpure N.S."/>
            <person name="Pandey M."/>
            <person name="Agarwal S."/>
            <person name="Srivastava S."/>
            <person name="Singh M."/>
            <person name="Sahoo L."/>
            <person name="Jayasankar P."/>
            <person name="Meher P.K."/>
            <person name="Koringa P.G."/>
            <person name="Iquebal M.A."/>
            <person name="Das S.P."/>
            <person name="Bit A."/>
            <person name="Patnaik S."/>
            <person name="Patel N."/>
            <person name="Shah T.M."/>
            <person name="Hinsu A."/>
            <person name="Jena J.K."/>
        </authorList>
    </citation>
    <scope>NUCLEOTIDE SEQUENCE</scope>
    <source>
        <strain evidence="3">CIFAMagur01</strain>
        <tissue evidence="3">Testis</tissue>
    </source>
</reference>
<evidence type="ECO:0000256" key="2">
    <source>
        <dbReference type="SAM" id="SignalP"/>
    </source>
</evidence>
<accession>A0A8J4U6V3</accession>
<feature type="non-terminal residue" evidence="3">
    <location>
        <position position="132"/>
    </location>
</feature>
<dbReference type="OrthoDB" id="10448062at2759"/>
<feature type="chain" id="PRO_5035271370" evidence="2">
    <location>
        <begin position="22"/>
        <end position="132"/>
    </location>
</feature>
<feature type="compositionally biased region" description="Acidic residues" evidence="1">
    <location>
        <begin position="111"/>
        <end position="125"/>
    </location>
</feature>
<evidence type="ECO:0000256" key="1">
    <source>
        <dbReference type="SAM" id="MobiDB-lite"/>
    </source>
</evidence>
<keyword evidence="2" id="KW-0732">Signal</keyword>
<proteinExistence type="predicted"/>
<keyword evidence="4" id="KW-1185">Reference proteome</keyword>